<dbReference type="GO" id="GO:0016020">
    <property type="term" value="C:membrane"/>
    <property type="evidence" value="ECO:0007669"/>
    <property type="project" value="UniProtKB-SubCell"/>
</dbReference>
<dbReference type="InterPro" id="IPR004254">
    <property type="entry name" value="AdipoR/HlyIII-related"/>
</dbReference>
<name>A0A6J6WW98_9ZZZZ</name>
<comment type="subcellular location">
    <subcellularLocation>
        <location evidence="1">Membrane</location>
        <topology evidence="1">Multi-pass membrane protein</topology>
    </subcellularLocation>
</comment>
<feature type="transmembrane region" description="Helical" evidence="5">
    <location>
        <begin position="81"/>
        <end position="98"/>
    </location>
</feature>
<evidence type="ECO:0000256" key="5">
    <source>
        <dbReference type="SAM" id="Phobius"/>
    </source>
</evidence>
<accession>A0A6J6WW98</accession>
<evidence type="ECO:0000256" key="1">
    <source>
        <dbReference type="ARBA" id="ARBA00004141"/>
    </source>
</evidence>
<dbReference type="PANTHER" id="PTHR20855:SF3">
    <property type="entry name" value="LD03007P"/>
    <property type="match status" value="1"/>
</dbReference>
<feature type="transmembrane region" description="Helical" evidence="5">
    <location>
        <begin position="15"/>
        <end position="34"/>
    </location>
</feature>
<dbReference type="EMBL" id="CAFAAB010000122">
    <property type="protein sequence ID" value="CAB4789142.1"/>
    <property type="molecule type" value="Genomic_DNA"/>
</dbReference>
<evidence type="ECO:0000256" key="2">
    <source>
        <dbReference type="ARBA" id="ARBA00022692"/>
    </source>
</evidence>
<feature type="transmembrane region" description="Helical" evidence="5">
    <location>
        <begin position="41"/>
        <end position="61"/>
    </location>
</feature>
<evidence type="ECO:0000256" key="4">
    <source>
        <dbReference type="ARBA" id="ARBA00023136"/>
    </source>
</evidence>
<evidence type="ECO:0000313" key="6">
    <source>
        <dbReference type="EMBL" id="CAB4789142.1"/>
    </source>
</evidence>
<dbReference type="PANTHER" id="PTHR20855">
    <property type="entry name" value="ADIPOR/PROGESTIN RECEPTOR-RELATED"/>
    <property type="match status" value="1"/>
</dbReference>
<keyword evidence="2 5" id="KW-0812">Transmembrane</keyword>
<evidence type="ECO:0000256" key="3">
    <source>
        <dbReference type="ARBA" id="ARBA00022989"/>
    </source>
</evidence>
<reference evidence="6" key="1">
    <citation type="submission" date="2020-05" db="EMBL/GenBank/DDBJ databases">
        <authorList>
            <person name="Chiriac C."/>
            <person name="Salcher M."/>
            <person name="Ghai R."/>
            <person name="Kavagutti S V."/>
        </authorList>
    </citation>
    <scope>NUCLEOTIDE SEQUENCE</scope>
</reference>
<proteinExistence type="predicted"/>
<dbReference type="AlphaFoldDB" id="A0A6J6WW98"/>
<gene>
    <name evidence="6" type="ORF">UFOPK2958_01030</name>
</gene>
<protein>
    <submittedName>
        <fullName evidence="6">Unannotated protein</fullName>
    </submittedName>
</protein>
<organism evidence="6">
    <name type="scientific">freshwater metagenome</name>
    <dbReference type="NCBI Taxonomy" id="449393"/>
    <lineage>
        <taxon>unclassified sequences</taxon>
        <taxon>metagenomes</taxon>
        <taxon>ecological metagenomes</taxon>
    </lineage>
</organism>
<keyword evidence="4 5" id="KW-0472">Membrane</keyword>
<dbReference type="Pfam" id="PF03006">
    <property type="entry name" value="HlyIII"/>
    <property type="match status" value="1"/>
</dbReference>
<feature type="transmembrane region" description="Helical" evidence="5">
    <location>
        <begin position="154"/>
        <end position="176"/>
    </location>
</feature>
<keyword evidence="3 5" id="KW-1133">Transmembrane helix</keyword>
<feature type="transmembrane region" description="Helical" evidence="5">
    <location>
        <begin position="196"/>
        <end position="213"/>
    </location>
</feature>
<feature type="transmembrane region" description="Helical" evidence="5">
    <location>
        <begin position="130"/>
        <end position="147"/>
    </location>
</feature>
<sequence>MEEQTVLTKPLLRGWLHLGGLIVLLACSPILIVLAENGADIAWSLCFVGGVAAMMLTSALFHRVNWQPRARRAWRRADHSAIFAAIAGSYFGLAGITMHGTARTVLLVVVATGTVVGVTIRQLALDTPKWVATLPYLVVGWAAVAFIPQMYRGGGLACLLFILGGGLAYTVGAIFYGTKRPKLWPKVFGYHELFHAFTLVGASLHFTAIALALR</sequence>